<accession>A0A9Q0WAW8</accession>
<dbReference type="AlphaFoldDB" id="A0A9Q0WAW8"/>
<proteinExistence type="predicted"/>
<feature type="compositionally biased region" description="Basic residues" evidence="1">
    <location>
        <begin position="1"/>
        <end position="11"/>
    </location>
</feature>
<name>A0A9Q0WAW8_SALPP</name>
<organism evidence="2 3">
    <name type="scientific">Salix purpurea</name>
    <name type="common">Purple osier willow</name>
    <dbReference type="NCBI Taxonomy" id="77065"/>
    <lineage>
        <taxon>Eukaryota</taxon>
        <taxon>Viridiplantae</taxon>
        <taxon>Streptophyta</taxon>
        <taxon>Embryophyta</taxon>
        <taxon>Tracheophyta</taxon>
        <taxon>Spermatophyta</taxon>
        <taxon>Magnoliopsida</taxon>
        <taxon>eudicotyledons</taxon>
        <taxon>Gunneridae</taxon>
        <taxon>Pentapetalae</taxon>
        <taxon>rosids</taxon>
        <taxon>fabids</taxon>
        <taxon>Malpighiales</taxon>
        <taxon>Salicaceae</taxon>
        <taxon>Saliceae</taxon>
        <taxon>Salix</taxon>
    </lineage>
</organism>
<dbReference type="EMBL" id="JAPFFK010000005">
    <property type="protein sequence ID" value="KAJ6763834.1"/>
    <property type="molecule type" value="Genomic_DNA"/>
</dbReference>
<dbReference type="Proteomes" id="UP001151532">
    <property type="component" value="Chromosome 13"/>
</dbReference>
<sequence length="20" mass="2464">MAVFSKTRHPHNRDNRRELV</sequence>
<evidence type="ECO:0000313" key="2">
    <source>
        <dbReference type="EMBL" id="KAJ6763834.1"/>
    </source>
</evidence>
<protein>
    <submittedName>
        <fullName evidence="2">Uncharacterized protein</fullName>
    </submittedName>
</protein>
<gene>
    <name evidence="2" type="ORF">OIU79_024389</name>
</gene>
<comment type="caution">
    <text evidence="2">The sequence shown here is derived from an EMBL/GenBank/DDBJ whole genome shotgun (WGS) entry which is preliminary data.</text>
</comment>
<feature type="region of interest" description="Disordered" evidence="1">
    <location>
        <begin position="1"/>
        <end position="20"/>
    </location>
</feature>
<reference evidence="2" key="1">
    <citation type="submission" date="2022-11" db="EMBL/GenBank/DDBJ databases">
        <authorList>
            <person name="Hyden B.L."/>
            <person name="Feng K."/>
            <person name="Yates T."/>
            <person name="Jawdy S."/>
            <person name="Smart L.B."/>
            <person name="Muchero W."/>
        </authorList>
    </citation>
    <scope>NUCLEOTIDE SEQUENCE</scope>
    <source>
        <tissue evidence="2">Shoot tip</tissue>
    </source>
</reference>
<reference evidence="2" key="2">
    <citation type="journal article" date="2023" name="Int. J. Mol. Sci.">
        <title>De Novo Assembly and Annotation of 11 Diverse Shrub Willow (Salix) Genomes Reveals Novel Gene Organization in Sex-Linked Regions.</title>
        <authorList>
            <person name="Hyden B."/>
            <person name="Feng K."/>
            <person name="Yates T.B."/>
            <person name="Jawdy S."/>
            <person name="Cereghino C."/>
            <person name="Smart L.B."/>
            <person name="Muchero W."/>
        </authorList>
    </citation>
    <scope>NUCLEOTIDE SEQUENCE</scope>
    <source>
        <tissue evidence="2">Shoot tip</tissue>
    </source>
</reference>
<feature type="non-terminal residue" evidence="2">
    <location>
        <position position="20"/>
    </location>
</feature>
<keyword evidence="3" id="KW-1185">Reference proteome</keyword>
<evidence type="ECO:0000313" key="3">
    <source>
        <dbReference type="Proteomes" id="UP001151532"/>
    </source>
</evidence>
<evidence type="ECO:0000256" key="1">
    <source>
        <dbReference type="SAM" id="MobiDB-lite"/>
    </source>
</evidence>